<keyword evidence="2" id="KW-1185">Reference proteome</keyword>
<sequence>MDRLTWVPESRQGDMVLFPGLEYLSLYNIAASAAEKLAALLLSRSFDVRSAVDEIHTSTHPMKLKVFETWHPDAHLNFFGPMDWDAIEDLREEGLVLRIFKTGDSKPCFTDGEKVVLRRYVEEEGLVVRDYLHDIGQFAPIVLREELD</sequence>
<protein>
    <submittedName>
        <fullName evidence="1">Uncharacterized protein</fullName>
    </submittedName>
</protein>
<evidence type="ECO:0000313" key="1">
    <source>
        <dbReference type="EMBL" id="EKM78757.1"/>
    </source>
</evidence>
<organism evidence="1 2">
    <name type="scientific">Agaricus bisporus var. burnettii (strain JB137-S8 / ATCC MYA-4627 / FGSC 10392)</name>
    <name type="common">White button mushroom</name>
    <dbReference type="NCBI Taxonomy" id="597362"/>
    <lineage>
        <taxon>Eukaryota</taxon>
        <taxon>Fungi</taxon>
        <taxon>Dikarya</taxon>
        <taxon>Basidiomycota</taxon>
        <taxon>Agaricomycotina</taxon>
        <taxon>Agaricomycetes</taxon>
        <taxon>Agaricomycetidae</taxon>
        <taxon>Agaricales</taxon>
        <taxon>Agaricineae</taxon>
        <taxon>Agaricaceae</taxon>
        <taxon>Agaricus</taxon>
    </lineage>
</organism>
<gene>
    <name evidence="1" type="ORF">AGABI1DRAFT_114355</name>
</gene>
<dbReference type="InParanoid" id="K5X714"/>
<evidence type="ECO:0000313" key="2">
    <source>
        <dbReference type="Proteomes" id="UP000008493"/>
    </source>
</evidence>
<dbReference type="OMA" id="HTSTHPM"/>
<dbReference type="OrthoDB" id="3046675at2759"/>
<dbReference type="GeneID" id="18824297"/>
<dbReference type="EMBL" id="JH971391">
    <property type="protein sequence ID" value="EKM78757.1"/>
    <property type="molecule type" value="Genomic_DNA"/>
</dbReference>
<proteinExistence type="predicted"/>
<dbReference type="HOGENOM" id="CLU_1758261_0_0_1"/>
<dbReference type="Proteomes" id="UP000008493">
    <property type="component" value="Unassembled WGS sequence"/>
</dbReference>
<dbReference type="RefSeq" id="XP_007330566.1">
    <property type="nucleotide sequence ID" value="XM_007330504.1"/>
</dbReference>
<dbReference type="AlphaFoldDB" id="K5X714"/>
<reference evidence="2" key="1">
    <citation type="journal article" date="2012" name="Proc. Natl. Acad. Sci. U.S.A.">
        <title>Genome sequence of the button mushroom Agaricus bisporus reveals mechanisms governing adaptation to a humic-rich ecological niche.</title>
        <authorList>
            <person name="Morin E."/>
            <person name="Kohler A."/>
            <person name="Baker A.R."/>
            <person name="Foulongne-Oriol M."/>
            <person name="Lombard V."/>
            <person name="Nagy L.G."/>
            <person name="Ohm R.A."/>
            <person name="Patyshakuliyeva A."/>
            <person name="Brun A."/>
            <person name="Aerts A.L."/>
            <person name="Bailey A.M."/>
            <person name="Billette C."/>
            <person name="Coutinho P.M."/>
            <person name="Deakin G."/>
            <person name="Doddapaneni H."/>
            <person name="Floudas D."/>
            <person name="Grimwood J."/>
            <person name="Hilden K."/>
            <person name="Kuees U."/>
            <person name="LaButti K.M."/>
            <person name="Lapidus A."/>
            <person name="Lindquist E.A."/>
            <person name="Lucas S.M."/>
            <person name="Murat C."/>
            <person name="Riley R.W."/>
            <person name="Salamov A.A."/>
            <person name="Schmutz J."/>
            <person name="Subramanian V."/>
            <person name="Woesten H.A.B."/>
            <person name="Xu J."/>
            <person name="Eastwood D.C."/>
            <person name="Foster G.D."/>
            <person name="Sonnenberg A.S."/>
            <person name="Cullen D."/>
            <person name="de Vries R.P."/>
            <person name="Lundell T."/>
            <person name="Hibbett D.S."/>
            <person name="Henrissat B."/>
            <person name="Burton K.S."/>
            <person name="Kerrigan R.W."/>
            <person name="Challen M.P."/>
            <person name="Grigoriev I.V."/>
            <person name="Martin F."/>
        </authorList>
    </citation>
    <scope>NUCLEOTIDE SEQUENCE [LARGE SCALE GENOMIC DNA]</scope>
    <source>
        <strain evidence="2">JB137-S8 / ATCC MYA-4627 / FGSC 10392</strain>
    </source>
</reference>
<name>K5X714_AGABU</name>
<accession>K5X714</accession>
<dbReference type="KEGG" id="abp:AGABI1DRAFT114355"/>